<evidence type="ECO:0000313" key="6">
    <source>
        <dbReference type="Proteomes" id="UP000440713"/>
    </source>
</evidence>
<dbReference type="PROSITE" id="PS50893">
    <property type="entry name" value="ABC_TRANSPORTER_2"/>
    <property type="match status" value="1"/>
</dbReference>
<evidence type="ECO:0000256" key="3">
    <source>
        <dbReference type="ARBA" id="ARBA00022840"/>
    </source>
</evidence>
<reference evidence="5 6" key="1">
    <citation type="submission" date="2019-08" db="EMBL/GenBank/DDBJ databases">
        <title>In-depth cultivation of the pig gut microbiome towards novel bacterial diversity and tailored functional studies.</title>
        <authorList>
            <person name="Wylensek D."/>
            <person name="Hitch T.C.A."/>
            <person name="Clavel T."/>
        </authorList>
    </citation>
    <scope>NUCLEOTIDE SEQUENCE [LARGE SCALE GENOMIC DNA]</scope>
    <source>
        <strain evidence="5 6">WCA-SAB-591-4A-A</strain>
    </source>
</reference>
<evidence type="ECO:0000256" key="1">
    <source>
        <dbReference type="ARBA" id="ARBA00022448"/>
    </source>
</evidence>
<evidence type="ECO:0000256" key="2">
    <source>
        <dbReference type="ARBA" id="ARBA00022741"/>
    </source>
</evidence>
<feature type="domain" description="ABC transporter" evidence="4">
    <location>
        <begin position="5"/>
        <end position="232"/>
    </location>
</feature>
<dbReference type="AlphaFoldDB" id="A0A6N7X0W4"/>
<proteinExistence type="predicted"/>
<sequence>MSLSVEIKSKLNIFEMDISLKTTSKRIGILGASGSGKSMLLKYISGIIAPDEGVIKLNDEILFDSSKKINIKPQKRNVAHMFQNYALFPTMSVRENIEIIIEGNKEYREKKASELMKRFCIDNIANKMPRDLSGGQQQRVALARIMAYEPKLILLDEPFSAMDSDLKDKLQMELEDMVADYDGIIIMVSHSRDEIYRFSDELIIIDNGGIVEYGKTKNVFDFPKTIQGAKMVGINNVLSAKIKDDLMLNIPEINLDIKLDKKELAYSRNINYVGIKDIDIKIMKPDEVSENSFDMNIEKVYEGIEDIKVLLSIKKDPDIVETSEATKNIFIARLSKSKEKIDIVEGSSLKISIDKEKVIPLEE</sequence>
<organism evidence="5 6">
    <name type="scientific">Peptostreptococcus porci</name>
    <dbReference type="NCBI Taxonomy" id="2652282"/>
    <lineage>
        <taxon>Bacteria</taxon>
        <taxon>Bacillati</taxon>
        <taxon>Bacillota</taxon>
        <taxon>Clostridia</taxon>
        <taxon>Peptostreptococcales</taxon>
        <taxon>Peptostreptococcaceae</taxon>
        <taxon>Peptostreptococcus</taxon>
    </lineage>
</organism>
<dbReference type="SUPFAM" id="SSF52540">
    <property type="entry name" value="P-loop containing nucleoside triphosphate hydrolases"/>
    <property type="match status" value="1"/>
</dbReference>
<dbReference type="InterPro" id="IPR003593">
    <property type="entry name" value="AAA+_ATPase"/>
</dbReference>
<dbReference type="InterPro" id="IPR017871">
    <property type="entry name" value="ABC_transporter-like_CS"/>
</dbReference>
<dbReference type="GO" id="GO:0016887">
    <property type="term" value="F:ATP hydrolysis activity"/>
    <property type="evidence" value="ECO:0007669"/>
    <property type="project" value="InterPro"/>
</dbReference>
<comment type="caution">
    <text evidence="5">The sequence shown here is derived from an EMBL/GenBank/DDBJ whole genome shotgun (WGS) entry which is preliminary data.</text>
</comment>
<keyword evidence="2" id="KW-0547">Nucleotide-binding</keyword>
<dbReference type="PROSITE" id="PS00211">
    <property type="entry name" value="ABC_TRANSPORTER_1"/>
    <property type="match status" value="1"/>
</dbReference>
<gene>
    <name evidence="5" type="ORF">FYJ71_07270</name>
</gene>
<dbReference type="InterPro" id="IPR050093">
    <property type="entry name" value="ABC_SmlMolc_Importer"/>
</dbReference>
<dbReference type="InterPro" id="IPR027417">
    <property type="entry name" value="P-loop_NTPase"/>
</dbReference>
<dbReference type="EMBL" id="VUNE01000004">
    <property type="protein sequence ID" value="MST62765.1"/>
    <property type="molecule type" value="Genomic_DNA"/>
</dbReference>
<dbReference type="Proteomes" id="UP000440713">
    <property type="component" value="Unassembled WGS sequence"/>
</dbReference>
<keyword evidence="1" id="KW-0813">Transport</keyword>
<dbReference type="GO" id="GO:0005524">
    <property type="term" value="F:ATP binding"/>
    <property type="evidence" value="ECO:0007669"/>
    <property type="project" value="UniProtKB-KW"/>
</dbReference>
<dbReference type="PANTHER" id="PTHR42781:SF4">
    <property type="entry name" value="SPERMIDINE_PUTRESCINE IMPORT ATP-BINDING PROTEIN POTA"/>
    <property type="match status" value="1"/>
</dbReference>
<dbReference type="Pfam" id="PF00005">
    <property type="entry name" value="ABC_tran"/>
    <property type="match status" value="1"/>
</dbReference>
<keyword evidence="6" id="KW-1185">Reference proteome</keyword>
<evidence type="ECO:0000313" key="5">
    <source>
        <dbReference type="EMBL" id="MST62765.1"/>
    </source>
</evidence>
<dbReference type="PANTHER" id="PTHR42781">
    <property type="entry name" value="SPERMIDINE/PUTRESCINE IMPORT ATP-BINDING PROTEIN POTA"/>
    <property type="match status" value="1"/>
</dbReference>
<accession>A0A6N7X0W4</accession>
<dbReference type="SMART" id="SM00382">
    <property type="entry name" value="AAA"/>
    <property type="match status" value="1"/>
</dbReference>
<dbReference type="InterPro" id="IPR003439">
    <property type="entry name" value="ABC_transporter-like_ATP-bd"/>
</dbReference>
<name>A0A6N7X0W4_9FIRM</name>
<dbReference type="Gene3D" id="3.40.50.300">
    <property type="entry name" value="P-loop containing nucleotide triphosphate hydrolases"/>
    <property type="match status" value="1"/>
</dbReference>
<keyword evidence="3 5" id="KW-0067">ATP-binding</keyword>
<evidence type="ECO:0000259" key="4">
    <source>
        <dbReference type="PROSITE" id="PS50893"/>
    </source>
</evidence>
<protein>
    <submittedName>
        <fullName evidence="5">ATP-binding cassette domain-containing protein</fullName>
    </submittedName>
</protein>